<accession>A0AC61MT93</accession>
<organism evidence="1 2">
    <name type="scientific">Miniphocaeibacter halophilus</name>
    <dbReference type="NCBI Taxonomy" id="2931922"/>
    <lineage>
        <taxon>Bacteria</taxon>
        <taxon>Bacillati</taxon>
        <taxon>Bacillota</taxon>
        <taxon>Tissierellia</taxon>
        <taxon>Tissierellales</taxon>
        <taxon>Peptoniphilaceae</taxon>
        <taxon>Miniphocaeibacter</taxon>
    </lineage>
</organism>
<keyword evidence="2" id="KW-1185">Reference proteome</keyword>
<proteinExistence type="predicted"/>
<dbReference type="Proteomes" id="UP000595814">
    <property type="component" value="Chromosome"/>
</dbReference>
<name>A0AC61MT93_9FIRM</name>
<sequence length="92" mass="10158">MILKPIGERIVVKMVEVEEKTSSGIVLPSSAKEKPQVAEVVAVSKAIENNENNIKINVGDKVIYSKYSGTEVKLDDEEYIIVKLEDVLAIVE</sequence>
<dbReference type="EMBL" id="CP066744">
    <property type="protein sequence ID" value="QQK07451.1"/>
    <property type="molecule type" value="Genomic_DNA"/>
</dbReference>
<evidence type="ECO:0000313" key="1">
    <source>
        <dbReference type="EMBL" id="QQK07451.1"/>
    </source>
</evidence>
<protein>
    <submittedName>
        <fullName evidence="1">Co-chaperone GroES</fullName>
    </submittedName>
</protein>
<gene>
    <name evidence="1" type="ORF">JFY71_09040</name>
</gene>
<reference evidence="1 2" key="1">
    <citation type="journal article" date="2022" name="Int. J. Syst. Evol. Microbiol.">
        <title>Miniphocaeibacter halophilus sp. nov., an ammonium-tolerant acetate-producing bacterium isolated from a biogas system.</title>
        <authorList>
            <person name="Schnurer A."/>
            <person name="Singh A."/>
            <person name="Bi S."/>
            <person name="Qiao W."/>
            <person name="Westerholm M."/>
        </authorList>
    </citation>
    <scope>NUCLEOTIDE SEQUENCE [LARGE SCALE GENOMIC DNA]</scope>
    <source>
        <strain evidence="1 2">AMB_01</strain>
    </source>
</reference>
<evidence type="ECO:0000313" key="2">
    <source>
        <dbReference type="Proteomes" id="UP000595814"/>
    </source>
</evidence>